<dbReference type="PhylomeDB" id="M1WH16"/>
<sequence length="359" mass="42503">MTLLNLLDWGHLRQYGLVTNVSADGYIRIHRRLLTDNPDVECSDTPMAPLHSIRTCYQFQFFERIPAWLISLPTLKYMGFSEVHADKIWDAWLESPEIHYCPTPEIFLAWIVRGLKFPEYFTWFTLDRNWQQIPMMGHGIDEETQEEIHKQACDPDHIANCHLEHTSYCQPWLTSCPAVLEERLISRFMYLKRAYHLSIYRANVHYYFGAEIAEPTFPDISDDVRAYPANSVFSRCLAYAERAKEAAREAERISRQVEAEKKVAREKEAARRKKASLVMKKRFAQKKLAWQRKVAPRRKQAMERRVALEKRYALKRKSDRIGSDSQMRHDDRRSRKRVCRMGRPGIRITVMWIFYRRGG</sequence>
<organism evidence="3 4">
    <name type="scientific">Claviceps purpurea (strain 20.1)</name>
    <name type="common">Ergot fungus</name>
    <name type="synonym">Sphacelia segetum</name>
    <dbReference type="NCBI Taxonomy" id="1111077"/>
    <lineage>
        <taxon>Eukaryota</taxon>
        <taxon>Fungi</taxon>
        <taxon>Dikarya</taxon>
        <taxon>Ascomycota</taxon>
        <taxon>Pezizomycotina</taxon>
        <taxon>Sordariomycetes</taxon>
        <taxon>Hypocreomycetidae</taxon>
        <taxon>Hypocreales</taxon>
        <taxon>Clavicipitaceae</taxon>
        <taxon>Claviceps</taxon>
    </lineage>
</organism>
<proteinExistence type="predicted"/>
<protein>
    <submittedName>
        <fullName evidence="3">Uncharacterized protein</fullName>
    </submittedName>
</protein>
<feature type="compositionally biased region" description="Basic and acidic residues" evidence="2">
    <location>
        <begin position="319"/>
        <end position="333"/>
    </location>
</feature>
<gene>
    <name evidence="3" type="ORF">CPUR_02002</name>
</gene>
<comment type="caution">
    <text evidence="3">The sequence shown here is derived from an EMBL/GenBank/DDBJ whole genome shotgun (WGS) entry which is preliminary data.</text>
</comment>
<keyword evidence="4" id="KW-1185">Reference proteome</keyword>
<dbReference type="EMBL" id="CAGA01000189">
    <property type="protein sequence ID" value="CCE35074.1"/>
    <property type="molecule type" value="Genomic_DNA"/>
</dbReference>
<dbReference type="HOGENOM" id="CLU_771608_0_0_1"/>
<feature type="region of interest" description="Disordered" evidence="2">
    <location>
        <begin position="317"/>
        <end position="336"/>
    </location>
</feature>
<evidence type="ECO:0000256" key="1">
    <source>
        <dbReference type="SAM" id="Coils"/>
    </source>
</evidence>
<reference evidence="3 4" key="1">
    <citation type="journal article" date="2013" name="PLoS Genet.">
        <title>Plant-symbiotic fungi as chemical engineers: Multi-genome analysis of the Clavicipitaceae reveals dynamics of alkaloid loci.</title>
        <authorList>
            <person name="Schardl C.L."/>
            <person name="Young C.A."/>
            <person name="Hesse U."/>
            <person name="Amyotte S.G."/>
            <person name="Andreeva K."/>
            <person name="Calie P.J."/>
            <person name="Fleetwood D.J."/>
            <person name="Haws D.C."/>
            <person name="Moore N."/>
            <person name="Oeser B."/>
            <person name="Panaccione D.G."/>
            <person name="Schweri K.K."/>
            <person name="Voisey C.R."/>
            <person name="Farman M.L."/>
            <person name="Jaromczyk J.W."/>
            <person name="Roe B.A."/>
            <person name="O'Sullivan D.M."/>
            <person name="Scott B."/>
            <person name="Tudzynski P."/>
            <person name="An Z."/>
            <person name="Arnaoudova E.G."/>
            <person name="Bullock C.T."/>
            <person name="Charlton N.D."/>
            <person name="Chen L."/>
            <person name="Cox M."/>
            <person name="Dinkins R.D."/>
            <person name="Florea S."/>
            <person name="Glenn A.E."/>
            <person name="Gordon A."/>
            <person name="Gueldener U."/>
            <person name="Harris D.R."/>
            <person name="Hollin W."/>
            <person name="Jaromczyk J."/>
            <person name="Johnson R.D."/>
            <person name="Khan A.K."/>
            <person name="Leistner E."/>
            <person name="Leuchtmann A."/>
            <person name="Li C."/>
            <person name="Liu J."/>
            <person name="Liu J."/>
            <person name="Liu M."/>
            <person name="Mace W."/>
            <person name="Machado C."/>
            <person name="Nagabhyru P."/>
            <person name="Pan J."/>
            <person name="Schmid J."/>
            <person name="Sugawara K."/>
            <person name="Steiner U."/>
            <person name="Takach J.E."/>
            <person name="Tanaka E."/>
            <person name="Webb J.S."/>
            <person name="Wilson E.V."/>
            <person name="Wiseman J.L."/>
            <person name="Yoshida R."/>
            <person name="Zeng Z."/>
        </authorList>
    </citation>
    <scope>NUCLEOTIDE SEQUENCE [LARGE SCALE GENOMIC DNA]</scope>
    <source>
        <strain evidence="3 4">20.1</strain>
    </source>
</reference>
<accession>M1WH16</accession>
<dbReference type="VEuPathDB" id="FungiDB:CPUR_02002"/>
<evidence type="ECO:0000313" key="4">
    <source>
        <dbReference type="Proteomes" id="UP000016801"/>
    </source>
</evidence>
<evidence type="ECO:0000256" key="2">
    <source>
        <dbReference type="SAM" id="MobiDB-lite"/>
    </source>
</evidence>
<keyword evidence="1" id="KW-0175">Coiled coil</keyword>
<evidence type="ECO:0000313" key="3">
    <source>
        <dbReference type="EMBL" id="CCE35074.1"/>
    </source>
</evidence>
<dbReference type="OrthoDB" id="5429780at2759"/>
<dbReference type="Proteomes" id="UP000016801">
    <property type="component" value="Unassembled WGS sequence"/>
</dbReference>
<name>M1WH16_CLAP2</name>
<dbReference type="AlphaFoldDB" id="M1WH16"/>
<feature type="coiled-coil region" evidence="1">
    <location>
        <begin position="240"/>
        <end position="270"/>
    </location>
</feature>